<feature type="binding site" evidence="4">
    <location>
        <position position="334"/>
    </location>
    <ligand>
        <name>S-adenosyl-L-methionine</name>
        <dbReference type="ChEBI" id="CHEBI:59789"/>
    </ligand>
</feature>
<dbReference type="SUPFAM" id="SSF53335">
    <property type="entry name" value="S-adenosyl-L-methionine-dependent methyltransferases"/>
    <property type="match status" value="1"/>
</dbReference>
<dbReference type="SUPFAM" id="SSF50249">
    <property type="entry name" value="Nucleic acid-binding proteins"/>
    <property type="match status" value="1"/>
</dbReference>
<dbReference type="InterPro" id="IPR002792">
    <property type="entry name" value="TRAM_dom"/>
</dbReference>
<accession>A0A7K3NJ09</accession>
<keyword evidence="8" id="KW-1185">Reference proteome</keyword>
<dbReference type="Proteomes" id="UP000469724">
    <property type="component" value="Unassembled WGS sequence"/>
</dbReference>
<dbReference type="InterPro" id="IPR029063">
    <property type="entry name" value="SAM-dependent_MTases_sf"/>
</dbReference>
<evidence type="ECO:0000259" key="6">
    <source>
        <dbReference type="PROSITE" id="PS50926"/>
    </source>
</evidence>
<organism evidence="7 8">
    <name type="scientific">Desulfolutivibrio sulfodismutans</name>
    <dbReference type="NCBI Taxonomy" id="63561"/>
    <lineage>
        <taxon>Bacteria</taxon>
        <taxon>Pseudomonadati</taxon>
        <taxon>Thermodesulfobacteriota</taxon>
        <taxon>Desulfovibrionia</taxon>
        <taxon>Desulfovibrionales</taxon>
        <taxon>Desulfovibrionaceae</taxon>
        <taxon>Desulfolutivibrio</taxon>
    </lineage>
</organism>
<dbReference type="InterPro" id="IPR030390">
    <property type="entry name" value="MeTrfase_TrmA_AS"/>
</dbReference>
<evidence type="ECO:0000256" key="4">
    <source>
        <dbReference type="PROSITE-ProRule" id="PRU01024"/>
    </source>
</evidence>
<evidence type="ECO:0000256" key="2">
    <source>
        <dbReference type="ARBA" id="ARBA00022679"/>
    </source>
</evidence>
<feature type="active site" evidence="5">
    <location>
        <position position="407"/>
    </location>
</feature>
<comment type="similarity">
    <text evidence="4">Belongs to the class I-like SAM-binding methyltransferase superfamily. RNA M5U methyltransferase family.</text>
</comment>
<dbReference type="CDD" id="cd02440">
    <property type="entry name" value="AdoMet_MTases"/>
    <property type="match status" value="1"/>
</dbReference>
<name>A0A7K3NJ09_9BACT</name>
<feature type="active site" description="Nucleophile" evidence="4">
    <location>
        <position position="407"/>
    </location>
</feature>
<dbReference type="PROSITE" id="PS50926">
    <property type="entry name" value="TRAM"/>
    <property type="match status" value="1"/>
</dbReference>
<dbReference type="Gene3D" id="2.40.50.140">
    <property type="entry name" value="Nucleic acid-binding proteins"/>
    <property type="match status" value="1"/>
</dbReference>
<keyword evidence="2 4" id="KW-0808">Transferase</keyword>
<comment type="caution">
    <text evidence="7">The sequence shown here is derived from an EMBL/GenBank/DDBJ whole genome shotgun (WGS) entry which is preliminary data.</text>
</comment>
<dbReference type="PROSITE" id="PS01230">
    <property type="entry name" value="TRMA_1"/>
    <property type="match status" value="1"/>
</dbReference>
<evidence type="ECO:0000313" key="8">
    <source>
        <dbReference type="Proteomes" id="UP000469724"/>
    </source>
</evidence>
<dbReference type="EMBL" id="JAAGRQ010000014">
    <property type="protein sequence ID" value="NDY56150.1"/>
    <property type="molecule type" value="Genomic_DNA"/>
</dbReference>
<dbReference type="GO" id="GO:0032259">
    <property type="term" value="P:methylation"/>
    <property type="evidence" value="ECO:0007669"/>
    <property type="project" value="UniProtKB-KW"/>
</dbReference>
<dbReference type="GO" id="GO:0006396">
    <property type="term" value="P:RNA processing"/>
    <property type="evidence" value="ECO:0007669"/>
    <property type="project" value="InterPro"/>
</dbReference>
<reference evidence="7 8" key="1">
    <citation type="submission" date="2020-02" db="EMBL/GenBank/DDBJ databases">
        <title>Comparative genomics of sulfur disproportionating microorganisms.</title>
        <authorList>
            <person name="Ward L.M."/>
            <person name="Bertran E."/>
            <person name="Johnston D.T."/>
        </authorList>
    </citation>
    <scope>NUCLEOTIDE SEQUENCE [LARGE SCALE GENOMIC DNA]</scope>
    <source>
        <strain evidence="7 8">DSM 3696</strain>
    </source>
</reference>
<dbReference type="Pfam" id="PF05958">
    <property type="entry name" value="tRNA_U5-meth_tr"/>
    <property type="match status" value="1"/>
</dbReference>
<feature type="binding site" evidence="4">
    <location>
        <position position="284"/>
    </location>
    <ligand>
        <name>S-adenosyl-L-methionine</name>
        <dbReference type="ChEBI" id="CHEBI:59789"/>
    </ligand>
</feature>
<dbReference type="AlphaFoldDB" id="A0A7K3NJ09"/>
<dbReference type="PROSITE" id="PS51687">
    <property type="entry name" value="SAM_MT_RNA_M5U"/>
    <property type="match status" value="1"/>
</dbReference>
<dbReference type="RefSeq" id="WP_163301204.1">
    <property type="nucleotide sequence ID" value="NZ_JAAGRQ010000014.1"/>
</dbReference>
<evidence type="ECO:0000256" key="1">
    <source>
        <dbReference type="ARBA" id="ARBA00022603"/>
    </source>
</evidence>
<feature type="domain" description="TRAM" evidence="6">
    <location>
        <begin position="2"/>
        <end position="60"/>
    </location>
</feature>
<keyword evidence="3 4" id="KW-0949">S-adenosyl-L-methionine</keyword>
<protein>
    <submittedName>
        <fullName evidence="7">23S rRNA (Uracil(1939)-C(5))-methyltransferase RlmD</fullName>
        <ecNumber evidence="7">2.1.1.190</ecNumber>
    </submittedName>
</protein>
<feature type="binding site" evidence="4">
    <location>
        <position position="313"/>
    </location>
    <ligand>
        <name>S-adenosyl-L-methionine</name>
        <dbReference type="ChEBI" id="CHEBI:59789"/>
    </ligand>
</feature>
<dbReference type="FunFam" id="2.40.50.140:FF:000097">
    <property type="entry name" value="23S rRNA (uracil(1939)-C(5))-methyltransferase RlmD"/>
    <property type="match status" value="1"/>
</dbReference>
<sequence length="456" mass="49115">MHMEKGSIIDIEVSKLAFGGMGLARVDGFVVFCDRALPGQTVRAEVAKVKKGFAEARLVEVLTPSPKQVEPFCQHFGQCGGCSWQDLDYAEQLYWKREQVIESLRHLAGIAEATVAAAVPSPVTRHYRNKMEFAFAGALHLGLYERNAPGRVCDVTGCGLLSKKGAAMLNAVRDYCRTFGQPAYDHKTGKGLWRHLIIREAQATGQTMVQLITSPRGDAAKAAQGLSDHLAAAFPDLTTFVHSTRQARVALAVGERIESATGQGFIEERLGKTVFRISPDSFFQTNSLGAQKLYDTAMAAAGLTGTQTVWDLYCGSGGIALYAAARAKQVIGVDSSAMSIRDAKASAGENGLVNCEFVKGDVRQSLESLRVKKPDVVFLDPPRSGTHPEVLAALRLLRPGRVIYVSCNPSTLARDAAALVGDYRVDVVTPVDMFPHGPHVECVLGLVRADAASARK</sequence>
<gene>
    <name evidence="7" type="primary">rlmD</name>
    <name evidence="7" type="ORF">G3N56_05240</name>
</gene>
<dbReference type="GO" id="GO:0008173">
    <property type="term" value="F:RNA methyltransferase activity"/>
    <property type="evidence" value="ECO:0007669"/>
    <property type="project" value="InterPro"/>
</dbReference>
<dbReference type="NCBIfam" id="TIGR00479">
    <property type="entry name" value="rumA"/>
    <property type="match status" value="1"/>
</dbReference>
<dbReference type="PANTHER" id="PTHR11061">
    <property type="entry name" value="RNA M5U METHYLTRANSFERASE"/>
    <property type="match status" value="1"/>
</dbReference>
<dbReference type="InterPro" id="IPR010280">
    <property type="entry name" value="U5_MeTrfase_fam"/>
</dbReference>
<proteinExistence type="inferred from homology"/>
<evidence type="ECO:0000256" key="5">
    <source>
        <dbReference type="PROSITE-ProRule" id="PRU10015"/>
    </source>
</evidence>
<keyword evidence="1 4" id="KW-0489">Methyltransferase</keyword>
<dbReference type="Gene3D" id="3.40.50.150">
    <property type="entry name" value="Vaccinia Virus protein VP39"/>
    <property type="match status" value="1"/>
</dbReference>
<dbReference type="EC" id="2.1.1.190" evidence="7"/>
<dbReference type="Gene3D" id="2.40.50.1070">
    <property type="match status" value="1"/>
</dbReference>
<dbReference type="Pfam" id="PF01938">
    <property type="entry name" value="TRAM"/>
    <property type="match status" value="1"/>
</dbReference>
<dbReference type="InterPro" id="IPR012340">
    <property type="entry name" value="NA-bd_OB-fold"/>
</dbReference>
<feature type="binding site" evidence="4">
    <location>
        <position position="380"/>
    </location>
    <ligand>
        <name>S-adenosyl-L-methionine</name>
        <dbReference type="ChEBI" id="CHEBI:59789"/>
    </ligand>
</feature>
<evidence type="ECO:0000313" key="7">
    <source>
        <dbReference type="EMBL" id="NDY56150.1"/>
    </source>
</evidence>
<dbReference type="PANTHER" id="PTHR11061:SF30">
    <property type="entry name" value="TRNA (URACIL(54)-C(5))-METHYLTRANSFERASE"/>
    <property type="match status" value="1"/>
</dbReference>
<evidence type="ECO:0000256" key="3">
    <source>
        <dbReference type="ARBA" id="ARBA00022691"/>
    </source>
</evidence>